<reference evidence="2 3" key="1">
    <citation type="submission" date="2015-12" db="EMBL/GenBank/DDBJ databases">
        <title>Haloprofundus marisrubri gen. nov., sp. nov., an extremely halophilic archaeon isolated from the Discovery deep brine-seawater interface in the Red Sea.</title>
        <authorList>
            <person name="Zhang G."/>
            <person name="Stingl U."/>
            <person name="Rashid M."/>
        </authorList>
    </citation>
    <scope>NUCLEOTIDE SEQUENCE [LARGE SCALE GENOMIC DNA]</scope>
    <source>
        <strain evidence="2 3">SB9</strain>
    </source>
</reference>
<accession>A0A0W1RES8</accession>
<evidence type="ECO:0000313" key="3">
    <source>
        <dbReference type="Proteomes" id="UP000054387"/>
    </source>
</evidence>
<dbReference type="EMBL" id="LOPU01000003">
    <property type="protein sequence ID" value="KTG11587.1"/>
    <property type="molecule type" value="Genomic_DNA"/>
</dbReference>
<keyword evidence="3" id="KW-1185">Reference proteome</keyword>
<evidence type="ECO:0000313" key="2">
    <source>
        <dbReference type="EMBL" id="KTG11587.1"/>
    </source>
</evidence>
<feature type="transmembrane region" description="Helical" evidence="1">
    <location>
        <begin position="52"/>
        <end position="77"/>
    </location>
</feature>
<feature type="transmembrane region" description="Helical" evidence="1">
    <location>
        <begin position="89"/>
        <end position="113"/>
    </location>
</feature>
<gene>
    <name evidence="2" type="ORF">AUR64_03215</name>
</gene>
<feature type="transmembrane region" description="Helical" evidence="1">
    <location>
        <begin position="312"/>
        <end position="335"/>
    </location>
</feature>
<organism evidence="2 3">
    <name type="scientific">Haloprofundus marisrubri</name>
    <dbReference type="NCBI Taxonomy" id="1514971"/>
    <lineage>
        <taxon>Archaea</taxon>
        <taxon>Methanobacteriati</taxon>
        <taxon>Methanobacteriota</taxon>
        <taxon>Stenosarchaea group</taxon>
        <taxon>Halobacteria</taxon>
        <taxon>Halobacteriales</taxon>
        <taxon>Haloferacaceae</taxon>
        <taxon>Haloprofundus</taxon>
    </lineage>
</organism>
<protein>
    <submittedName>
        <fullName evidence="2">Uncharacterized protein</fullName>
    </submittedName>
</protein>
<keyword evidence="1" id="KW-0812">Transmembrane</keyword>
<comment type="caution">
    <text evidence="2">The sequence shown here is derived from an EMBL/GenBank/DDBJ whole genome shotgun (WGS) entry which is preliminary data.</text>
</comment>
<evidence type="ECO:0000256" key="1">
    <source>
        <dbReference type="SAM" id="Phobius"/>
    </source>
</evidence>
<dbReference type="InterPro" id="IPR058278">
    <property type="entry name" value="DUF7972"/>
</dbReference>
<dbReference type="Proteomes" id="UP000054387">
    <property type="component" value="Unassembled WGS sequence"/>
</dbReference>
<dbReference type="RefSeq" id="WP_058580071.1">
    <property type="nucleotide sequence ID" value="NZ_LOPU01000003.1"/>
</dbReference>
<dbReference type="OrthoDB" id="202254at2157"/>
<name>A0A0W1RES8_9EURY</name>
<proteinExistence type="predicted"/>
<keyword evidence="1" id="KW-0472">Membrane</keyword>
<keyword evidence="1" id="KW-1133">Transmembrane helix</keyword>
<sequence>MSDDNSDTIDTREHDPNFELTVSGDIGTANTMRQRTGETRLKTWFMLDGHRLVVAGLLAMLIFAVFIFAGTFFYQYFLIDATSGDTVETVFSTMISAIITGVTLVLTITQIVISQENGPLGDQRERMSATMDFREYAEEITGSPTPADPSAFLRALILQSKEYAEALRDSVSDSDNEELRGEVDEFTNSLIGNADAATDKLEGRSFGSYTVVSAALDYNYGWKIFQVERLADDYVDDLSTETLSILDQMKTSLSMFGPAREHIKTLYFEWELISLSQNILYISVPALIVAGFTTTYVDGNALTGGILGVPTLIWWTSAAFAITSLPFLLLMAYIARIATIAKRTLAIGPFILRDSQR</sequence>
<dbReference type="AlphaFoldDB" id="A0A0W1RES8"/>
<feature type="transmembrane region" description="Helical" evidence="1">
    <location>
        <begin position="279"/>
        <end position="297"/>
    </location>
</feature>
<dbReference type="Pfam" id="PF25927">
    <property type="entry name" value="DUF7972"/>
    <property type="match status" value="1"/>
</dbReference>